<dbReference type="InterPro" id="IPR003100">
    <property type="entry name" value="PAZ_dom"/>
</dbReference>
<dbReference type="Proteomes" id="UP000308768">
    <property type="component" value="Unassembled WGS sequence"/>
</dbReference>
<dbReference type="InterPro" id="IPR032473">
    <property type="entry name" value="Argonaute_Mid_dom"/>
</dbReference>
<protein>
    <recommendedName>
        <fullName evidence="7">Piwi domain-containing protein</fullName>
    </recommendedName>
</protein>
<dbReference type="Pfam" id="PF16488">
    <property type="entry name" value="ArgoL2"/>
    <property type="match status" value="1"/>
</dbReference>
<dbReference type="AlphaFoldDB" id="A0A4U0XAQ0"/>
<evidence type="ECO:0000313" key="5">
    <source>
        <dbReference type="EMBL" id="TKA72498.1"/>
    </source>
</evidence>
<dbReference type="STRING" id="331657.A0A4U0XAQ0"/>
<dbReference type="CDD" id="cd02846">
    <property type="entry name" value="PAZ_argonaute_like"/>
    <property type="match status" value="1"/>
</dbReference>
<dbReference type="GO" id="GO:0003723">
    <property type="term" value="F:RNA binding"/>
    <property type="evidence" value="ECO:0007669"/>
    <property type="project" value="InterPro"/>
</dbReference>
<dbReference type="OrthoDB" id="10252740at2759"/>
<dbReference type="PROSITE" id="PS50821">
    <property type="entry name" value="PAZ"/>
    <property type="match status" value="1"/>
</dbReference>
<evidence type="ECO:0000259" key="4">
    <source>
        <dbReference type="PROSITE" id="PS50822"/>
    </source>
</evidence>
<dbReference type="Gene3D" id="2.170.260.10">
    <property type="entry name" value="paz domain"/>
    <property type="match status" value="1"/>
</dbReference>
<dbReference type="PANTHER" id="PTHR22891">
    <property type="entry name" value="EUKARYOTIC TRANSLATION INITIATION FACTOR 2C"/>
    <property type="match status" value="1"/>
</dbReference>
<dbReference type="Gene3D" id="3.30.420.10">
    <property type="entry name" value="Ribonuclease H-like superfamily/Ribonuclease H"/>
    <property type="match status" value="1"/>
</dbReference>
<name>A0A4U0XAQ0_9PEZI</name>
<evidence type="ECO:0000259" key="3">
    <source>
        <dbReference type="PROSITE" id="PS50821"/>
    </source>
</evidence>
<dbReference type="InterPro" id="IPR045246">
    <property type="entry name" value="Piwi_ago-like"/>
</dbReference>
<dbReference type="SUPFAM" id="SSF101690">
    <property type="entry name" value="PAZ domain"/>
    <property type="match status" value="1"/>
</dbReference>
<accession>A0A4U0XAQ0</accession>
<proteinExistence type="inferred from homology"/>
<comment type="similarity">
    <text evidence="1">Belongs to the argonaute family.</text>
</comment>
<dbReference type="InterPro" id="IPR014811">
    <property type="entry name" value="ArgoL1"/>
</dbReference>
<sequence length="970" mass="107835">MAGASKKRQQRERKGGEGSESDLSSPSRSSSGPASESQSQHARMASSSQASPLRRSPPRYDGNRDPEAYIEGAGGVTARDPNISGVIVDARRLDLASHHFTVVIMDIFVFRKFDQLTRDEKYDVRTDLPKRPAANKTGKEIVVGLNTFNIAAYPTKAVYQYDVIIGNGAENRGLIKRLWQSKAVRGALGIGWIFDGNRIAWSMVDKSREIRITVDLDDESGRPTRPGGRENKHKVQIRQTNSVRFDALRGYLSGQTAFDNACLESINFLDHLMREQPSQTFTQIKRSFFARGQQRFTLGGGIEAFKGVYQSIRAVHSVGGARLSVNVDVANGTFWTESSLHIAAKDVCRARDLPQLVALLKGEKETPAFRALRRLRKLRVYAIHRGAAEKEHLFTIDRFLNKSSRQHTFEQKDRTTGISKKTTIYDYFAQRYNQRLQFPDLPVVQMTKKNVVLHMELCKLAENQRYVYKLDERQTSNMIKFAVTPPSERWAAVEHGLGMLDWKNDKYLHSFGLQIDPTQIKVKGRLLPNPKVQFASGPIDPRTSGRWDLKGKKFLTPNTKPLKSWGICVVQGRGAADKAQVDNFIKEFIKVYTGHGGRIENKTPVIIPGQGGDAGKAVEELWNKTGNASQLRPQMLVFIVPDKDTMTYNRIKKSCECRYGVVSQVMQAAHVQKCQAQYISNVCMKFNAKLGGVTARAAGKPSGNFPAPTLVIGADVSHAAPGSEIASMAAITVSTDALATRYAAACETNGHRVEMISTNNITTMLKPLIQNWVQTVGKGKFPERIYYSRDGVSDGQYQHVLQQEVHDMKELLRTAGQTKIKFTVLVASKRHHVRFFPKAGDSAADRNGNPLPGTLLETGVTHPFEYDFYLCAHAALKGTARPVHYHVLLDENKLTVEELQVSLFPAVYYAHLASNRARSHENAPSSSGPESKGGSGNRSGGSSSDKPLTEAKPLIEMPNNGEIRTSMWYV</sequence>
<feature type="compositionally biased region" description="Basic residues" evidence="2">
    <location>
        <begin position="1"/>
        <end position="11"/>
    </location>
</feature>
<dbReference type="Gene3D" id="3.40.50.2300">
    <property type="match status" value="1"/>
</dbReference>
<feature type="compositionally biased region" description="Low complexity" evidence="2">
    <location>
        <begin position="21"/>
        <end position="39"/>
    </location>
</feature>
<dbReference type="SUPFAM" id="SSF53098">
    <property type="entry name" value="Ribonuclease H-like"/>
    <property type="match status" value="1"/>
</dbReference>
<feature type="region of interest" description="Disordered" evidence="2">
    <location>
        <begin position="1"/>
        <end position="75"/>
    </location>
</feature>
<feature type="region of interest" description="Disordered" evidence="2">
    <location>
        <begin position="919"/>
        <end position="959"/>
    </location>
</feature>
<comment type="caution">
    <text evidence="5">The sequence shown here is derived from an EMBL/GenBank/DDBJ whole genome shotgun (WGS) entry which is preliminary data.</text>
</comment>
<dbReference type="PROSITE" id="PS50822">
    <property type="entry name" value="PIWI"/>
    <property type="match status" value="1"/>
</dbReference>
<dbReference type="InterPro" id="IPR003165">
    <property type="entry name" value="Piwi"/>
</dbReference>
<reference evidence="5 6" key="1">
    <citation type="submission" date="2017-03" db="EMBL/GenBank/DDBJ databases">
        <title>Genomes of endolithic fungi from Antarctica.</title>
        <authorList>
            <person name="Coleine C."/>
            <person name="Masonjones S."/>
            <person name="Stajich J.E."/>
        </authorList>
    </citation>
    <scope>NUCLEOTIDE SEQUENCE [LARGE SCALE GENOMIC DNA]</scope>
    <source>
        <strain evidence="5 6">CCFEE 5187</strain>
    </source>
</reference>
<dbReference type="InterPro" id="IPR036085">
    <property type="entry name" value="PAZ_dom_sf"/>
</dbReference>
<evidence type="ECO:0000256" key="2">
    <source>
        <dbReference type="SAM" id="MobiDB-lite"/>
    </source>
</evidence>
<dbReference type="InterPro" id="IPR032474">
    <property type="entry name" value="Argonaute_N"/>
</dbReference>
<dbReference type="InterPro" id="IPR036397">
    <property type="entry name" value="RNaseH_sf"/>
</dbReference>
<organism evidence="5 6">
    <name type="scientific">Cryomyces minteri</name>
    <dbReference type="NCBI Taxonomy" id="331657"/>
    <lineage>
        <taxon>Eukaryota</taxon>
        <taxon>Fungi</taxon>
        <taxon>Dikarya</taxon>
        <taxon>Ascomycota</taxon>
        <taxon>Pezizomycotina</taxon>
        <taxon>Dothideomycetes</taxon>
        <taxon>Dothideomycetes incertae sedis</taxon>
        <taxon>Cryomyces</taxon>
    </lineage>
</organism>
<dbReference type="Pfam" id="PF16486">
    <property type="entry name" value="ArgoN"/>
    <property type="match status" value="1"/>
</dbReference>
<dbReference type="Pfam" id="PF02171">
    <property type="entry name" value="Piwi"/>
    <property type="match status" value="1"/>
</dbReference>
<dbReference type="InterPro" id="IPR012337">
    <property type="entry name" value="RNaseH-like_sf"/>
</dbReference>
<dbReference type="SMART" id="SM01163">
    <property type="entry name" value="DUF1785"/>
    <property type="match status" value="1"/>
</dbReference>
<keyword evidence="6" id="KW-1185">Reference proteome</keyword>
<evidence type="ECO:0000313" key="6">
    <source>
        <dbReference type="Proteomes" id="UP000308768"/>
    </source>
</evidence>
<dbReference type="InterPro" id="IPR032472">
    <property type="entry name" value="ArgoL2"/>
</dbReference>
<dbReference type="Pfam" id="PF08699">
    <property type="entry name" value="ArgoL1"/>
    <property type="match status" value="1"/>
</dbReference>
<dbReference type="EMBL" id="NAJN01000495">
    <property type="protein sequence ID" value="TKA72498.1"/>
    <property type="molecule type" value="Genomic_DNA"/>
</dbReference>
<dbReference type="Pfam" id="PF16487">
    <property type="entry name" value="ArgoMid"/>
    <property type="match status" value="1"/>
</dbReference>
<gene>
    <name evidence="5" type="ORF">B0A49_05845</name>
</gene>
<evidence type="ECO:0000256" key="1">
    <source>
        <dbReference type="RuleBase" id="RU361178"/>
    </source>
</evidence>
<dbReference type="SMART" id="SM00949">
    <property type="entry name" value="PAZ"/>
    <property type="match status" value="1"/>
</dbReference>
<evidence type="ECO:0008006" key="7">
    <source>
        <dbReference type="Google" id="ProtNLM"/>
    </source>
</evidence>
<dbReference type="SMART" id="SM00950">
    <property type="entry name" value="Piwi"/>
    <property type="match status" value="1"/>
</dbReference>
<feature type="domain" description="PAZ" evidence="3">
    <location>
        <begin position="352"/>
        <end position="462"/>
    </location>
</feature>
<dbReference type="CDD" id="cd04657">
    <property type="entry name" value="Piwi_ago-like"/>
    <property type="match status" value="1"/>
</dbReference>
<dbReference type="Pfam" id="PF02170">
    <property type="entry name" value="PAZ"/>
    <property type="match status" value="1"/>
</dbReference>
<feature type="domain" description="Piwi" evidence="4">
    <location>
        <begin position="635"/>
        <end position="900"/>
    </location>
</feature>